<name>A0A1G7GNQ7_9PROT</name>
<evidence type="ECO:0000313" key="2">
    <source>
        <dbReference type="Proteomes" id="UP000199412"/>
    </source>
</evidence>
<organism evidence="1 2">
    <name type="scientific">Rhodospira trueperi</name>
    <dbReference type="NCBI Taxonomy" id="69960"/>
    <lineage>
        <taxon>Bacteria</taxon>
        <taxon>Pseudomonadati</taxon>
        <taxon>Pseudomonadota</taxon>
        <taxon>Alphaproteobacteria</taxon>
        <taxon>Rhodospirillales</taxon>
        <taxon>Rhodospirillaceae</taxon>
        <taxon>Rhodospira</taxon>
    </lineage>
</organism>
<dbReference type="Proteomes" id="UP000199412">
    <property type="component" value="Unassembled WGS sequence"/>
</dbReference>
<gene>
    <name evidence="1" type="ORF">SAMN05421720_11532</name>
</gene>
<proteinExistence type="predicted"/>
<sequence>MSAYEATADFTEIHYRHLLRKALDSYTFISFTDIYRKGRICLWRHDVDFSVHRAHALARIEAECGAFSTYFIMLHSEFYSVLERGILNRLRDIAAMGHAIGLHFDPTFYGQEIDSRADLERFISEERALLERLLHVRVETLSFHMPDTGRWQASDDDEVAGLINAFGRGVRDRFAYCSDSNGYWRFQRLADVLEAVADERLHVLTHPCWWTPEPMAPRQRMARVIGGRADWLDRHYDSLIADSGRVNLRHADQEAFTWLLSWDEALGYLVEELIRRRVPHLAEVELRRRLADLGIGDESRLEEDRNDHQSNATIVALIGRLRGAVTGAAPP</sequence>
<keyword evidence="2" id="KW-1185">Reference proteome</keyword>
<protein>
    <submittedName>
        <fullName evidence="1">Uncharacterized protein</fullName>
    </submittedName>
</protein>
<dbReference type="STRING" id="69960.SAMN05421720_11532"/>
<dbReference type="AlphaFoldDB" id="A0A1G7GNQ7"/>
<dbReference type="EMBL" id="FNAP01000015">
    <property type="protein sequence ID" value="SDE89767.1"/>
    <property type="molecule type" value="Genomic_DNA"/>
</dbReference>
<accession>A0A1G7GNQ7</accession>
<reference evidence="1 2" key="1">
    <citation type="submission" date="2016-10" db="EMBL/GenBank/DDBJ databases">
        <authorList>
            <person name="de Groot N.N."/>
        </authorList>
    </citation>
    <scope>NUCLEOTIDE SEQUENCE [LARGE SCALE GENOMIC DNA]</scope>
    <source>
        <strain evidence="1 2">ATCC 700224</strain>
    </source>
</reference>
<evidence type="ECO:0000313" key="1">
    <source>
        <dbReference type="EMBL" id="SDE89767.1"/>
    </source>
</evidence>